<feature type="domain" description="Saposin B-type" evidence="7">
    <location>
        <begin position="23"/>
        <end position="104"/>
    </location>
</feature>
<evidence type="ECO:0000259" key="7">
    <source>
        <dbReference type="PROSITE" id="PS50015"/>
    </source>
</evidence>
<name>A0A820MCS1_9BILA</name>
<dbReference type="PANTHER" id="PTHR11480">
    <property type="entry name" value="SAPOSIN-RELATED"/>
    <property type="match status" value="1"/>
</dbReference>
<dbReference type="GO" id="GO:0016020">
    <property type="term" value="C:membrane"/>
    <property type="evidence" value="ECO:0007669"/>
    <property type="project" value="GOC"/>
</dbReference>
<dbReference type="InterPro" id="IPR011001">
    <property type="entry name" value="Saposin-like"/>
</dbReference>
<dbReference type="GO" id="GO:0005576">
    <property type="term" value="C:extracellular region"/>
    <property type="evidence" value="ECO:0007669"/>
    <property type="project" value="UniProtKB-SubCell"/>
</dbReference>
<dbReference type="Pfam" id="PF05184">
    <property type="entry name" value="SapB_1"/>
    <property type="match status" value="1"/>
</dbReference>
<dbReference type="GO" id="GO:0005764">
    <property type="term" value="C:lysosome"/>
    <property type="evidence" value="ECO:0007669"/>
    <property type="project" value="InterPro"/>
</dbReference>
<reference evidence="8" key="1">
    <citation type="submission" date="2021-02" db="EMBL/GenBank/DDBJ databases">
        <authorList>
            <person name="Nowell W R."/>
        </authorList>
    </citation>
    <scope>NUCLEOTIDE SEQUENCE</scope>
</reference>
<evidence type="ECO:0000256" key="2">
    <source>
        <dbReference type="ARBA" id="ARBA00022525"/>
    </source>
</evidence>
<comment type="caution">
    <text evidence="8">The sequence shown here is derived from an EMBL/GenBank/DDBJ whole genome shotgun (WGS) entry which is preliminary data.</text>
</comment>
<dbReference type="PROSITE" id="PS50015">
    <property type="entry name" value="SAP_B"/>
    <property type="match status" value="1"/>
</dbReference>
<dbReference type="InterPro" id="IPR008138">
    <property type="entry name" value="SapB_2"/>
</dbReference>
<comment type="subcellular location">
    <subcellularLocation>
        <location evidence="1">Secreted</location>
    </subcellularLocation>
</comment>
<evidence type="ECO:0000256" key="6">
    <source>
        <dbReference type="ARBA" id="ARBA00023180"/>
    </source>
</evidence>
<dbReference type="Gene3D" id="1.10.225.10">
    <property type="entry name" value="Saposin-like"/>
    <property type="match status" value="1"/>
</dbReference>
<keyword evidence="4" id="KW-0677">Repeat</keyword>
<keyword evidence="5" id="KW-1015">Disulfide bond</keyword>
<keyword evidence="3" id="KW-0732">Signal</keyword>
<dbReference type="FunFam" id="1.10.225.10:FF:000002">
    <property type="entry name" value="prosaposin isoform X2"/>
    <property type="match status" value="1"/>
</dbReference>
<evidence type="ECO:0000313" key="9">
    <source>
        <dbReference type="Proteomes" id="UP000663836"/>
    </source>
</evidence>
<gene>
    <name evidence="8" type="ORF">JBS370_LOCUS42561</name>
</gene>
<evidence type="ECO:0000256" key="5">
    <source>
        <dbReference type="ARBA" id="ARBA00023157"/>
    </source>
</evidence>
<keyword evidence="2" id="KW-0964">Secreted</keyword>
<sequence>MIDQFLFVDDILQMYKIKESPINSVQCSLCKYVISYVDTVIQNNKSEAAIEDALEKVCNILPGPLKDKCVQFVDTYGPVLLQLIEKYGTPDKVCNALKLCHNGTQEITP</sequence>
<evidence type="ECO:0000256" key="4">
    <source>
        <dbReference type="ARBA" id="ARBA00022737"/>
    </source>
</evidence>
<dbReference type="GO" id="GO:0006665">
    <property type="term" value="P:sphingolipid metabolic process"/>
    <property type="evidence" value="ECO:0007669"/>
    <property type="project" value="InterPro"/>
</dbReference>
<organism evidence="8 9">
    <name type="scientific">Rotaria sordida</name>
    <dbReference type="NCBI Taxonomy" id="392033"/>
    <lineage>
        <taxon>Eukaryota</taxon>
        <taxon>Metazoa</taxon>
        <taxon>Spiralia</taxon>
        <taxon>Gnathifera</taxon>
        <taxon>Rotifera</taxon>
        <taxon>Eurotatoria</taxon>
        <taxon>Bdelloidea</taxon>
        <taxon>Philodinida</taxon>
        <taxon>Philodinidae</taxon>
        <taxon>Rotaria</taxon>
    </lineage>
</organism>
<dbReference type="PRINTS" id="PR01797">
    <property type="entry name" value="SAPOSIN"/>
</dbReference>
<dbReference type="InterPro" id="IPR051428">
    <property type="entry name" value="Sphingo_Act-Surfact_Prot"/>
</dbReference>
<proteinExistence type="predicted"/>
<dbReference type="SMART" id="SM00741">
    <property type="entry name" value="SapB"/>
    <property type="match status" value="1"/>
</dbReference>
<dbReference type="Pfam" id="PF03489">
    <property type="entry name" value="SapB_2"/>
    <property type="match status" value="1"/>
</dbReference>
<dbReference type="Proteomes" id="UP000663836">
    <property type="component" value="Unassembled WGS sequence"/>
</dbReference>
<evidence type="ECO:0000313" key="8">
    <source>
        <dbReference type="EMBL" id="CAF4371879.1"/>
    </source>
</evidence>
<dbReference type="InterPro" id="IPR008373">
    <property type="entry name" value="Saposin"/>
</dbReference>
<dbReference type="EMBL" id="CAJOBD010057567">
    <property type="protein sequence ID" value="CAF4371879.1"/>
    <property type="molecule type" value="Genomic_DNA"/>
</dbReference>
<dbReference type="SUPFAM" id="SSF47862">
    <property type="entry name" value="Saposin"/>
    <property type="match status" value="1"/>
</dbReference>
<accession>A0A820MCS1</accession>
<dbReference type="AlphaFoldDB" id="A0A820MCS1"/>
<protein>
    <recommendedName>
        <fullName evidence="7">Saposin B-type domain-containing protein</fullName>
    </recommendedName>
</protein>
<feature type="non-terminal residue" evidence="8">
    <location>
        <position position="109"/>
    </location>
</feature>
<keyword evidence="6" id="KW-0325">Glycoprotein</keyword>
<evidence type="ECO:0000256" key="1">
    <source>
        <dbReference type="ARBA" id="ARBA00004613"/>
    </source>
</evidence>
<dbReference type="InterPro" id="IPR008139">
    <property type="entry name" value="SaposinB_dom"/>
</dbReference>
<dbReference type="InterPro" id="IPR007856">
    <property type="entry name" value="SapB_1"/>
</dbReference>
<evidence type="ECO:0000256" key="3">
    <source>
        <dbReference type="ARBA" id="ARBA00022729"/>
    </source>
</evidence>